<dbReference type="InterPro" id="IPR001128">
    <property type="entry name" value="Cyt_P450"/>
</dbReference>
<dbReference type="PANTHER" id="PTHR24305:SF222">
    <property type="entry name" value="CYTOCHROME P450 MONOOXYGENASE STCS"/>
    <property type="match status" value="1"/>
</dbReference>
<evidence type="ECO:0000256" key="2">
    <source>
        <dbReference type="PIRSR" id="PIRSR602401-1"/>
    </source>
</evidence>
<protein>
    <submittedName>
        <fullName evidence="3">Cytochrome P450 52A11</fullName>
    </submittedName>
</protein>
<keyword evidence="2" id="KW-0479">Metal-binding</keyword>
<dbReference type="Pfam" id="PF00067">
    <property type="entry name" value="p450"/>
    <property type="match status" value="1"/>
</dbReference>
<dbReference type="AlphaFoldDB" id="A0A8H6YYR9"/>
<accession>A0A8H6YYR9</accession>
<dbReference type="GO" id="GO:0016705">
    <property type="term" value="F:oxidoreductase activity, acting on paired donors, with incorporation or reduction of molecular oxygen"/>
    <property type="evidence" value="ECO:0007669"/>
    <property type="project" value="InterPro"/>
</dbReference>
<comment type="cofactor">
    <cofactor evidence="2">
        <name>heme</name>
        <dbReference type="ChEBI" id="CHEBI:30413"/>
    </cofactor>
</comment>
<sequence>MLAPAPLFVAAVVLLASYLYRKLSYKRLKQYANFPQHPPGLVLGHLGTVDEYVRRQPPKAHIDMALAAMRDALGRPSVMFMDLRPLSSCTVAVGSYEVAEQIISSQLPYSPGKVPEVWKLLEHLAGPRSILSAKGEEWKALRKRFNPGFAPQHLLTLLPSILDKVSQFLEHLDTYARTGEEFSLQSRATDLTFDIIGHVALDFNMDAQTNNPTEFMRQYRALIETYLTEHLDLPWWCTPLTQWKRRNLSKWVRHSLRRMIHERHSEGLSSRSILSMSLQGIDTLTPDVVDVTCDQISSFLFAGHDTTSTLMSWALYELSRTPHALSAVRAELDSLFGPDSSPDAVRDCLLAPGGEGLLNRMPYTSAVIKETLRLWPPGATSRMSMPGEGLTIRTPEGADLCLDGMLVYLVHSIIQRDPAVFGDTADRFVPERWLQGADEKIPTGAFRAFERGPRNCIGQELANIEARVLLAVAVRRYDFVKVGTGAPVLDDAKRPILNEHGQYQVTSEMYQTRQVTSKPIDGMMMKVRFA</sequence>
<dbReference type="CDD" id="cd11051">
    <property type="entry name" value="CYP59-like"/>
    <property type="match status" value="1"/>
</dbReference>
<dbReference type="EMBL" id="JACAZH010000005">
    <property type="protein sequence ID" value="KAF7367261.1"/>
    <property type="molecule type" value="Genomic_DNA"/>
</dbReference>
<dbReference type="GO" id="GO:0005506">
    <property type="term" value="F:iron ion binding"/>
    <property type="evidence" value="ECO:0007669"/>
    <property type="project" value="InterPro"/>
</dbReference>
<reference evidence="3" key="1">
    <citation type="submission" date="2020-05" db="EMBL/GenBank/DDBJ databases">
        <title>Mycena genomes resolve the evolution of fungal bioluminescence.</title>
        <authorList>
            <person name="Tsai I.J."/>
        </authorList>
    </citation>
    <scope>NUCLEOTIDE SEQUENCE</scope>
    <source>
        <strain evidence="3">160909Yilan</strain>
    </source>
</reference>
<dbReference type="InterPro" id="IPR036396">
    <property type="entry name" value="Cyt_P450_sf"/>
</dbReference>
<keyword evidence="4" id="KW-1185">Reference proteome</keyword>
<organism evidence="3 4">
    <name type="scientific">Mycena sanguinolenta</name>
    <dbReference type="NCBI Taxonomy" id="230812"/>
    <lineage>
        <taxon>Eukaryota</taxon>
        <taxon>Fungi</taxon>
        <taxon>Dikarya</taxon>
        <taxon>Basidiomycota</taxon>
        <taxon>Agaricomycotina</taxon>
        <taxon>Agaricomycetes</taxon>
        <taxon>Agaricomycetidae</taxon>
        <taxon>Agaricales</taxon>
        <taxon>Marasmiineae</taxon>
        <taxon>Mycenaceae</taxon>
        <taxon>Mycena</taxon>
    </lineage>
</organism>
<keyword evidence="2" id="KW-0349">Heme</keyword>
<keyword evidence="2" id="KW-0408">Iron</keyword>
<dbReference type="Gene3D" id="1.10.630.10">
    <property type="entry name" value="Cytochrome P450"/>
    <property type="match status" value="1"/>
</dbReference>
<dbReference type="PRINTS" id="PR00463">
    <property type="entry name" value="EP450I"/>
</dbReference>
<name>A0A8H6YYR9_9AGAR</name>
<evidence type="ECO:0000256" key="1">
    <source>
        <dbReference type="ARBA" id="ARBA00005179"/>
    </source>
</evidence>
<comment type="pathway">
    <text evidence="1">Secondary metabolite biosynthesis.</text>
</comment>
<evidence type="ECO:0000313" key="3">
    <source>
        <dbReference type="EMBL" id="KAF7367261.1"/>
    </source>
</evidence>
<proteinExistence type="predicted"/>
<dbReference type="PRINTS" id="PR00385">
    <property type="entry name" value="P450"/>
</dbReference>
<dbReference type="Proteomes" id="UP000623467">
    <property type="component" value="Unassembled WGS sequence"/>
</dbReference>
<gene>
    <name evidence="3" type="ORF">MSAN_00788000</name>
</gene>
<dbReference type="OrthoDB" id="10029320at2759"/>
<dbReference type="InterPro" id="IPR050121">
    <property type="entry name" value="Cytochrome_P450_monoxygenase"/>
</dbReference>
<dbReference type="GO" id="GO:0004497">
    <property type="term" value="F:monooxygenase activity"/>
    <property type="evidence" value="ECO:0007669"/>
    <property type="project" value="InterPro"/>
</dbReference>
<dbReference type="PANTHER" id="PTHR24305">
    <property type="entry name" value="CYTOCHROME P450"/>
    <property type="match status" value="1"/>
</dbReference>
<evidence type="ECO:0000313" key="4">
    <source>
        <dbReference type="Proteomes" id="UP000623467"/>
    </source>
</evidence>
<dbReference type="GO" id="GO:0020037">
    <property type="term" value="F:heme binding"/>
    <property type="evidence" value="ECO:0007669"/>
    <property type="project" value="InterPro"/>
</dbReference>
<dbReference type="InterPro" id="IPR002401">
    <property type="entry name" value="Cyt_P450_E_grp-I"/>
</dbReference>
<feature type="binding site" description="axial binding residue" evidence="2">
    <location>
        <position position="456"/>
    </location>
    <ligand>
        <name>heme</name>
        <dbReference type="ChEBI" id="CHEBI:30413"/>
    </ligand>
    <ligandPart>
        <name>Fe</name>
        <dbReference type="ChEBI" id="CHEBI:18248"/>
    </ligandPart>
</feature>
<dbReference type="SUPFAM" id="SSF48264">
    <property type="entry name" value="Cytochrome P450"/>
    <property type="match status" value="1"/>
</dbReference>
<comment type="caution">
    <text evidence="3">The sequence shown here is derived from an EMBL/GenBank/DDBJ whole genome shotgun (WGS) entry which is preliminary data.</text>
</comment>